<dbReference type="AlphaFoldDB" id="A0A1I2UFP0"/>
<reference evidence="1 2" key="1">
    <citation type="submission" date="2016-10" db="EMBL/GenBank/DDBJ databases">
        <authorList>
            <person name="de Groot N.N."/>
        </authorList>
    </citation>
    <scope>NUCLEOTIDE SEQUENCE [LARGE SCALE GENOMIC DNA]</scope>
    <source>
        <strain evidence="1 2">DSM 18684</strain>
    </source>
</reference>
<organism evidence="1 2">
    <name type="scientific">Pedobacter insulae</name>
    <dbReference type="NCBI Taxonomy" id="414048"/>
    <lineage>
        <taxon>Bacteria</taxon>
        <taxon>Pseudomonadati</taxon>
        <taxon>Bacteroidota</taxon>
        <taxon>Sphingobacteriia</taxon>
        <taxon>Sphingobacteriales</taxon>
        <taxon>Sphingobacteriaceae</taxon>
        <taxon>Pedobacter</taxon>
    </lineage>
</organism>
<sequence>MITYNKKLEADFLTDIQAFLIFGTGVEIITFYTKLRL</sequence>
<dbReference type="EMBL" id="FOPP01000002">
    <property type="protein sequence ID" value="SFG73531.1"/>
    <property type="molecule type" value="Genomic_DNA"/>
</dbReference>
<dbReference type="Proteomes" id="UP000199666">
    <property type="component" value="Unassembled WGS sequence"/>
</dbReference>
<gene>
    <name evidence="1" type="ORF">SAMN04489864_10232</name>
</gene>
<evidence type="ECO:0000313" key="2">
    <source>
        <dbReference type="Proteomes" id="UP000199666"/>
    </source>
</evidence>
<protein>
    <submittedName>
        <fullName evidence="1">Uncharacterized protein</fullName>
    </submittedName>
</protein>
<keyword evidence="2" id="KW-1185">Reference proteome</keyword>
<evidence type="ECO:0000313" key="1">
    <source>
        <dbReference type="EMBL" id="SFG73531.1"/>
    </source>
</evidence>
<accession>A0A1I2UFP0</accession>
<dbReference type="STRING" id="414048.SAMN04489864_10232"/>
<proteinExistence type="predicted"/>
<name>A0A1I2UFP0_9SPHI</name>